<dbReference type="InterPro" id="IPR036217">
    <property type="entry name" value="MethylDNA_cys_MeTrfase_DNAb"/>
</dbReference>
<dbReference type="Pfam" id="PF01035">
    <property type="entry name" value="DNA_binding_1"/>
    <property type="match status" value="1"/>
</dbReference>
<keyword evidence="3" id="KW-0808">Transferase</keyword>
<protein>
    <recommendedName>
        <fullName evidence="7">Methylated-DNA-[protein]-cysteine S-methyltransferase DNA binding domain-containing protein</fullName>
    </recommendedName>
</protein>
<keyword evidence="2" id="KW-0489">Methyltransferase</keyword>
<evidence type="ECO:0000256" key="6">
    <source>
        <dbReference type="ARBA" id="ARBA00049348"/>
    </source>
</evidence>
<evidence type="ECO:0000313" key="9">
    <source>
        <dbReference type="Proteomes" id="UP000179281"/>
    </source>
</evidence>
<dbReference type="InterPro" id="IPR001497">
    <property type="entry name" value="MethylDNA_cys_MeTrfase_AS"/>
</dbReference>
<evidence type="ECO:0000256" key="1">
    <source>
        <dbReference type="ARBA" id="ARBA00001286"/>
    </source>
</evidence>
<evidence type="ECO:0000256" key="3">
    <source>
        <dbReference type="ARBA" id="ARBA00022679"/>
    </source>
</evidence>
<dbReference type="PANTHER" id="PTHR10815:SF13">
    <property type="entry name" value="METHYLATED-DNA--PROTEIN-CYSTEINE METHYLTRANSFERASE"/>
    <property type="match status" value="1"/>
</dbReference>
<comment type="caution">
    <text evidence="8">The sequence shown here is derived from an EMBL/GenBank/DDBJ whole genome shotgun (WGS) entry which is preliminary data.</text>
</comment>
<evidence type="ECO:0000256" key="2">
    <source>
        <dbReference type="ARBA" id="ARBA00022603"/>
    </source>
</evidence>
<gene>
    <name evidence="8" type="ORF">A3G64_02355</name>
</gene>
<keyword evidence="5" id="KW-0234">DNA repair</keyword>
<dbReference type="GO" id="GO:0006281">
    <property type="term" value="P:DNA repair"/>
    <property type="evidence" value="ECO:0007669"/>
    <property type="project" value="UniProtKB-KW"/>
</dbReference>
<comment type="catalytic activity">
    <reaction evidence="6">
        <text>a 6-O-methyl-2'-deoxyguanosine in DNA + L-cysteinyl-[protein] = S-methyl-L-cysteinyl-[protein] + a 2'-deoxyguanosine in DNA</text>
        <dbReference type="Rhea" id="RHEA:24000"/>
        <dbReference type="Rhea" id="RHEA-COMP:10131"/>
        <dbReference type="Rhea" id="RHEA-COMP:10132"/>
        <dbReference type="Rhea" id="RHEA-COMP:11367"/>
        <dbReference type="Rhea" id="RHEA-COMP:11368"/>
        <dbReference type="ChEBI" id="CHEBI:29950"/>
        <dbReference type="ChEBI" id="CHEBI:82612"/>
        <dbReference type="ChEBI" id="CHEBI:85445"/>
        <dbReference type="ChEBI" id="CHEBI:85448"/>
        <dbReference type="EC" id="2.1.1.63"/>
    </reaction>
</comment>
<keyword evidence="4" id="KW-0227">DNA damage</keyword>
<dbReference type="NCBIfam" id="TIGR00589">
    <property type="entry name" value="ogt"/>
    <property type="match status" value="1"/>
</dbReference>
<dbReference type="InterPro" id="IPR014048">
    <property type="entry name" value="MethylDNA_cys_MeTrfase_DNA-bd"/>
</dbReference>
<organism evidence="8 9">
    <name type="scientific">Candidatus Liptonbacteria bacterium RIFCSPLOWO2_12_FULL_60_15</name>
    <dbReference type="NCBI Taxonomy" id="1798653"/>
    <lineage>
        <taxon>Bacteria</taxon>
        <taxon>Candidatus Liptoniibacteriota</taxon>
    </lineage>
</organism>
<dbReference type="AlphaFoldDB" id="A0A1G2CN77"/>
<dbReference type="Proteomes" id="UP000179281">
    <property type="component" value="Unassembled WGS sequence"/>
</dbReference>
<evidence type="ECO:0000256" key="5">
    <source>
        <dbReference type="ARBA" id="ARBA00023204"/>
    </source>
</evidence>
<feature type="domain" description="Methylated-DNA-[protein]-cysteine S-methyltransferase DNA binding" evidence="7">
    <location>
        <begin position="9"/>
        <end position="90"/>
    </location>
</feature>
<dbReference type="InterPro" id="IPR036388">
    <property type="entry name" value="WH-like_DNA-bd_sf"/>
</dbReference>
<dbReference type="GO" id="GO:0003908">
    <property type="term" value="F:methylated-DNA-[protein]-cysteine S-methyltransferase activity"/>
    <property type="evidence" value="ECO:0007669"/>
    <property type="project" value="UniProtKB-EC"/>
</dbReference>
<dbReference type="PROSITE" id="PS00374">
    <property type="entry name" value="MGMT"/>
    <property type="match status" value="1"/>
</dbReference>
<dbReference type="SUPFAM" id="SSF46767">
    <property type="entry name" value="Methylated DNA-protein cysteine methyltransferase, C-terminal domain"/>
    <property type="match status" value="1"/>
</dbReference>
<reference evidence="8 9" key="1">
    <citation type="journal article" date="2016" name="Nat. Commun.">
        <title>Thousands of microbial genomes shed light on interconnected biogeochemical processes in an aquifer system.</title>
        <authorList>
            <person name="Anantharaman K."/>
            <person name="Brown C.T."/>
            <person name="Hug L.A."/>
            <person name="Sharon I."/>
            <person name="Castelle C.J."/>
            <person name="Probst A.J."/>
            <person name="Thomas B.C."/>
            <person name="Singh A."/>
            <person name="Wilkins M.J."/>
            <person name="Karaoz U."/>
            <person name="Brodie E.L."/>
            <person name="Williams K.H."/>
            <person name="Hubbard S.S."/>
            <person name="Banfield J.F."/>
        </authorList>
    </citation>
    <scope>NUCLEOTIDE SEQUENCE [LARGE SCALE GENOMIC DNA]</scope>
</reference>
<dbReference type="PANTHER" id="PTHR10815">
    <property type="entry name" value="METHYLATED-DNA--PROTEIN-CYSTEINE METHYLTRANSFERASE"/>
    <property type="match status" value="1"/>
</dbReference>
<sequence>MRKQSRGVDFRARVLAVVARIPRGTTMSYKEVAARAGAPGAYRAVGNIMAKNRDPKIPCHRVIRSDGTVGGYFGTYAGAKEKRERLLKEGARV</sequence>
<dbReference type="GO" id="GO:0032259">
    <property type="term" value="P:methylation"/>
    <property type="evidence" value="ECO:0007669"/>
    <property type="project" value="UniProtKB-KW"/>
</dbReference>
<evidence type="ECO:0000256" key="4">
    <source>
        <dbReference type="ARBA" id="ARBA00022763"/>
    </source>
</evidence>
<name>A0A1G2CN77_9BACT</name>
<dbReference type="CDD" id="cd06445">
    <property type="entry name" value="ATase"/>
    <property type="match status" value="1"/>
</dbReference>
<proteinExistence type="predicted"/>
<comment type="catalytic activity">
    <reaction evidence="1">
        <text>a 4-O-methyl-thymidine in DNA + L-cysteinyl-[protein] = a thymidine in DNA + S-methyl-L-cysteinyl-[protein]</text>
        <dbReference type="Rhea" id="RHEA:53428"/>
        <dbReference type="Rhea" id="RHEA-COMP:10131"/>
        <dbReference type="Rhea" id="RHEA-COMP:10132"/>
        <dbReference type="Rhea" id="RHEA-COMP:13555"/>
        <dbReference type="Rhea" id="RHEA-COMP:13556"/>
        <dbReference type="ChEBI" id="CHEBI:29950"/>
        <dbReference type="ChEBI" id="CHEBI:82612"/>
        <dbReference type="ChEBI" id="CHEBI:137386"/>
        <dbReference type="ChEBI" id="CHEBI:137387"/>
        <dbReference type="EC" id="2.1.1.63"/>
    </reaction>
</comment>
<dbReference type="STRING" id="1798653.A3G64_02355"/>
<dbReference type="Gene3D" id="1.10.10.10">
    <property type="entry name" value="Winged helix-like DNA-binding domain superfamily/Winged helix DNA-binding domain"/>
    <property type="match status" value="1"/>
</dbReference>
<evidence type="ECO:0000259" key="7">
    <source>
        <dbReference type="Pfam" id="PF01035"/>
    </source>
</evidence>
<dbReference type="EMBL" id="MHLD01000006">
    <property type="protein sequence ID" value="OGZ02809.1"/>
    <property type="molecule type" value="Genomic_DNA"/>
</dbReference>
<evidence type="ECO:0000313" key="8">
    <source>
        <dbReference type="EMBL" id="OGZ02809.1"/>
    </source>
</evidence>
<accession>A0A1G2CN77</accession>